<dbReference type="EMBL" id="JBHUKU010000002">
    <property type="protein sequence ID" value="MFD2457923.1"/>
    <property type="molecule type" value="Genomic_DNA"/>
</dbReference>
<sequence>MSWWAGYTIAVLGVPVLLAAGWLITDALRERRHARHRSIRRAVARVRARRDRAATPADAAWPTTDLDTVPGR</sequence>
<evidence type="ECO:0000256" key="2">
    <source>
        <dbReference type="SAM" id="Phobius"/>
    </source>
</evidence>
<keyword evidence="2" id="KW-1133">Transmembrane helix</keyword>
<feature type="transmembrane region" description="Helical" evidence="2">
    <location>
        <begin position="6"/>
        <end position="28"/>
    </location>
</feature>
<protein>
    <submittedName>
        <fullName evidence="3">Uncharacterized protein</fullName>
    </submittedName>
</protein>
<comment type="caution">
    <text evidence="3">The sequence shown here is derived from an EMBL/GenBank/DDBJ whole genome shotgun (WGS) entry which is preliminary data.</text>
</comment>
<reference evidence="4" key="1">
    <citation type="journal article" date="2019" name="Int. J. Syst. Evol. Microbiol.">
        <title>The Global Catalogue of Microorganisms (GCM) 10K type strain sequencing project: providing services to taxonomists for standard genome sequencing and annotation.</title>
        <authorList>
            <consortium name="The Broad Institute Genomics Platform"/>
            <consortium name="The Broad Institute Genome Sequencing Center for Infectious Disease"/>
            <person name="Wu L."/>
            <person name="Ma J."/>
        </authorList>
    </citation>
    <scope>NUCLEOTIDE SEQUENCE [LARGE SCALE GENOMIC DNA]</scope>
    <source>
        <strain evidence="4">CGMCC 4.7643</strain>
    </source>
</reference>
<accession>A0ABW5GA23</accession>
<dbReference type="Proteomes" id="UP001597419">
    <property type="component" value="Unassembled WGS sequence"/>
</dbReference>
<evidence type="ECO:0000313" key="4">
    <source>
        <dbReference type="Proteomes" id="UP001597419"/>
    </source>
</evidence>
<feature type="region of interest" description="Disordered" evidence="1">
    <location>
        <begin position="50"/>
        <end position="72"/>
    </location>
</feature>
<evidence type="ECO:0000256" key="1">
    <source>
        <dbReference type="SAM" id="MobiDB-lite"/>
    </source>
</evidence>
<gene>
    <name evidence="3" type="ORF">ACFSYJ_04905</name>
</gene>
<dbReference type="RefSeq" id="WP_345389792.1">
    <property type="nucleotide sequence ID" value="NZ_BAABHG010000003.1"/>
</dbReference>
<keyword evidence="2" id="KW-0812">Transmembrane</keyword>
<keyword evidence="4" id="KW-1185">Reference proteome</keyword>
<organism evidence="3 4">
    <name type="scientific">Amycolatopsis samaneae</name>
    <dbReference type="NCBI Taxonomy" id="664691"/>
    <lineage>
        <taxon>Bacteria</taxon>
        <taxon>Bacillati</taxon>
        <taxon>Actinomycetota</taxon>
        <taxon>Actinomycetes</taxon>
        <taxon>Pseudonocardiales</taxon>
        <taxon>Pseudonocardiaceae</taxon>
        <taxon>Amycolatopsis</taxon>
    </lineage>
</organism>
<proteinExistence type="predicted"/>
<keyword evidence="2" id="KW-0472">Membrane</keyword>
<name>A0ABW5GA23_9PSEU</name>
<evidence type="ECO:0000313" key="3">
    <source>
        <dbReference type="EMBL" id="MFD2457923.1"/>
    </source>
</evidence>